<dbReference type="Proteomes" id="UP000756132">
    <property type="component" value="Chromosome 3"/>
</dbReference>
<gene>
    <name evidence="2" type="ORF">CLAFUR5_07886</name>
</gene>
<dbReference type="SUPFAM" id="SSF53098">
    <property type="entry name" value="Ribonuclease H-like"/>
    <property type="match status" value="1"/>
</dbReference>
<dbReference type="Pfam" id="PF16473">
    <property type="entry name" value="Rv2179c-like"/>
    <property type="match status" value="1"/>
</dbReference>
<dbReference type="Gene3D" id="3.30.420.10">
    <property type="entry name" value="Ribonuclease H-like superfamily/Ribonuclease H"/>
    <property type="match status" value="1"/>
</dbReference>
<dbReference type="OrthoDB" id="5598359at2759"/>
<dbReference type="RefSeq" id="XP_047759571.1">
    <property type="nucleotide sequence ID" value="XM_047907034.1"/>
</dbReference>
<reference evidence="2" key="1">
    <citation type="submission" date="2021-12" db="EMBL/GenBank/DDBJ databases">
        <authorList>
            <person name="Zaccaron A."/>
            <person name="Stergiopoulos I."/>
        </authorList>
    </citation>
    <scope>NUCLEOTIDE SEQUENCE</scope>
    <source>
        <strain evidence="2">Race5_Kim</strain>
    </source>
</reference>
<name>A0A9Q8LD63_PASFU</name>
<dbReference type="KEGG" id="ffu:CLAFUR5_07886"/>
<protein>
    <recommendedName>
        <fullName evidence="1">3'-5' exoribonuclease Rv2179c-like domain-containing protein</fullName>
    </recommendedName>
</protein>
<dbReference type="GeneID" id="71987764"/>
<accession>A0A9Q8LD63</accession>
<proteinExistence type="predicted"/>
<evidence type="ECO:0000313" key="3">
    <source>
        <dbReference type="Proteomes" id="UP000756132"/>
    </source>
</evidence>
<organism evidence="2 3">
    <name type="scientific">Passalora fulva</name>
    <name type="common">Tomato leaf mold</name>
    <name type="synonym">Cladosporium fulvum</name>
    <dbReference type="NCBI Taxonomy" id="5499"/>
    <lineage>
        <taxon>Eukaryota</taxon>
        <taxon>Fungi</taxon>
        <taxon>Dikarya</taxon>
        <taxon>Ascomycota</taxon>
        <taxon>Pezizomycotina</taxon>
        <taxon>Dothideomycetes</taxon>
        <taxon>Dothideomycetidae</taxon>
        <taxon>Mycosphaerellales</taxon>
        <taxon>Mycosphaerellaceae</taxon>
        <taxon>Fulvia</taxon>
    </lineage>
</organism>
<dbReference type="InterPro" id="IPR036397">
    <property type="entry name" value="RNaseH_sf"/>
</dbReference>
<evidence type="ECO:0000259" key="1">
    <source>
        <dbReference type="Pfam" id="PF16473"/>
    </source>
</evidence>
<sequence>MSDHTEIYISVDVEATGPIPGDYSLSSFGAFVAGARKKDGTYGRFDRHDEGNLFYIELTPITDKFIPAAIKVGLLEGFTGDDFTGERRHQWMKDHGQDPKEAMEKFAAWVLETKERLGGARPVFVAYPASFDWMFIYWYFIHFGVESPFGFSGVRDLKEMYATKANVPLSRATKRNMPKHLLKSDVAHTHHALDDAIGQGHLTMNLLEWKP</sequence>
<dbReference type="AlphaFoldDB" id="A0A9Q8LD63"/>
<dbReference type="InterPro" id="IPR033390">
    <property type="entry name" value="Rv2179c-like"/>
</dbReference>
<keyword evidence="3" id="KW-1185">Reference proteome</keyword>
<reference evidence="2" key="2">
    <citation type="journal article" date="2022" name="Microb. Genom.">
        <title>A chromosome-scale genome assembly of the tomato pathogen Cladosporium fulvum reveals a compartmentalized genome architecture and the presence of a dispensable chromosome.</title>
        <authorList>
            <person name="Zaccaron A.Z."/>
            <person name="Chen L.H."/>
            <person name="Samaras A."/>
            <person name="Stergiopoulos I."/>
        </authorList>
    </citation>
    <scope>NUCLEOTIDE SEQUENCE</scope>
    <source>
        <strain evidence="2">Race5_Kim</strain>
    </source>
</reference>
<evidence type="ECO:0000313" key="2">
    <source>
        <dbReference type="EMBL" id="UJO15205.1"/>
    </source>
</evidence>
<dbReference type="InterPro" id="IPR012337">
    <property type="entry name" value="RNaseH-like_sf"/>
</dbReference>
<dbReference type="EMBL" id="CP090165">
    <property type="protein sequence ID" value="UJO15205.1"/>
    <property type="molecule type" value="Genomic_DNA"/>
</dbReference>
<dbReference type="GO" id="GO:0003676">
    <property type="term" value="F:nucleic acid binding"/>
    <property type="evidence" value="ECO:0007669"/>
    <property type="project" value="InterPro"/>
</dbReference>
<feature type="domain" description="3'-5' exoribonuclease Rv2179c-like" evidence="1">
    <location>
        <begin position="87"/>
        <end position="202"/>
    </location>
</feature>